<accession>A0A2K2G622</accession>
<organism evidence="1 2">
    <name type="scientific">Novosphingobium guangzhouense</name>
    <dbReference type="NCBI Taxonomy" id="1850347"/>
    <lineage>
        <taxon>Bacteria</taxon>
        <taxon>Pseudomonadati</taxon>
        <taxon>Pseudomonadota</taxon>
        <taxon>Alphaproteobacteria</taxon>
        <taxon>Sphingomonadales</taxon>
        <taxon>Sphingomonadaceae</taxon>
        <taxon>Novosphingobium</taxon>
    </lineage>
</organism>
<dbReference type="AlphaFoldDB" id="A0A2K2G622"/>
<dbReference type="RefSeq" id="WP_103094423.1">
    <property type="nucleotide sequence ID" value="NZ_LYMM01000002.1"/>
</dbReference>
<name>A0A2K2G622_9SPHN</name>
<evidence type="ECO:0000313" key="2">
    <source>
        <dbReference type="Proteomes" id="UP000236327"/>
    </source>
</evidence>
<proteinExistence type="predicted"/>
<evidence type="ECO:0008006" key="3">
    <source>
        <dbReference type="Google" id="ProtNLM"/>
    </source>
</evidence>
<keyword evidence="2" id="KW-1185">Reference proteome</keyword>
<reference evidence="1 2" key="1">
    <citation type="submission" date="2016-05" db="EMBL/GenBank/DDBJ databases">
        <title>Complete genome sequence of Novosphingobium guangzhouense SA925(T).</title>
        <authorList>
            <person name="Sha S."/>
        </authorList>
    </citation>
    <scope>NUCLEOTIDE SEQUENCE [LARGE SCALE GENOMIC DNA]</scope>
    <source>
        <strain evidence="1 2">SA925</strain>
    </source>
</reference>
<dbReference type="InterPro" id="IPR009225">
    <property type="entry name" value="Phage_head_completion_GpL"/>
</dbReference>
<dbReference type="OrthoDB" id="6312934at2"/>
<protein>
    <recommendedName>
        <fullName evidence="3">Head completion/stabilization protein</fullName>
    </recommendedName>
</protein>
<dbReference type="EMBL" id="LYMM01000002">
    <property type="protein sequence ID" value="PNU06480.1"/>
    <property type="molecule type" value="Genomic_DNA"/>
</dbReference>
<sequence length="165" mass="17569">MSTGLVSYPAPKADPADAQVVADGWFPPVKLATAREIPRLGDGVVPTERLIAAIEGGMLHAFRELSAWRSARAATGASALEQVTSQSINTRNLAVVLWERVVIYFAAAELQGQYRDISATDDGLDRAAEKVLTADDSRRIALAAVADLLSIGSEVAVGRNRVELI</sequence>
<dbReference type="Pfam" id="PF05926">
    <property type="entry name" value="Phage_GPL"/>
    <property type="match status" value="1"/>
</dbReference>
<gene>
    <name evidence="1" type="ORF">A8V01_02750</name>
</gene>
<evidence type="ECO:0000313" key="1">
    <source>
        <dbReference type="EMBL" id="PNU06480.1"/>
    </source>
</evidence>
<comment type="caution">
    <text evidence="1">The sequence shown here is derived from an EMBL/GenBank/DDBJ whole genome shotgun (WGS) entry which is preliminary data.</text>
</comment>
<dbReference type="Proteomes" id="UP000236327">
    <property type="component" value="Unassembled WGS sequence"/>
</dbReference>